<comment type="caution">
    <text evidence="2">The sequence shown here is derived from an EMBL/GenBank/DDBJ whole genome shotgun (WGS) entry which is preliminary data.</text>
</comment>
<feature type="region of interest" description="Disordered" evidence="1">
    <location>
        <begin position="111"/>
        <end position="147"/>
    </location>
</feature>
<reference evidence="2" key="1">
    <citation type="submission" date="2020-01" db="EMBL/GenBank/DDBJ databases">
        <authorList>
            <consortium name="DOE Joint Genome Institute"/>
            <person name="Haridas S."/>
            <person name="Albert R."/>
            <person name="Binder M."/>
            <person name="Bloem J."/>
            <person name="Labutti K."/>
            <person name="Salamov A."/>
            <person name="Andreopoulos B."/>
            <person name="Baker S.E."/>
            <person name="Barry K."/>
            <person name="Bills G."/>
            <person name="Bluhm B.H."/>
            <person name="Cannon C."/>
            <person name="Castanera R."/>
            <person name="Culley D.E."/>
            <person name="Daum C."/>
            <person name="Ezra D."/>
            <person name="Gonzalez J.B."/>
            <person name="Henrissat B."/>
            <person name="Kuo A."/>
            <person name="Liang C."/>
            <person name="Lipzen A."/>
            <person name="Lutzoni F."/>
            <person name="Magnuson J."/>
            <person name="Mondo S."/>
            <person name="Nolan M."/>
            <person name="Ohm R."/>
            <person name="Pangilinan J."/>
            <person name="Park H.-J."/>
            <person name="Ramirez L."/>
            <person name="Alfaro M."/>
            <person name="Sun H."/>
            <person name="Tritt A."/>
            <person name="Yoshinaga Y."/>
            <person name="Zwiers L.-H."/>
            <person name="Turgeon B.G."/>
            <person name="Goodwin S.B."/>
            <person name="Spatafora J.W."/>
            <person name="Crous P.W."/>
            <person name="Grigoriev I.V."/>
        </authorList>
    </citation>
    <scope>NUCLEOTIDE SEQUENCE</scope>
    <source>
        <strain evidence="2">CBS 394.84</strain>
    </source>
</reference>
<dbReference type="GeneID" id="63848820"/>
<sequence>MLALPYSRHANIERDEQYRNAFIARHQLFALVLATFSRVFAPMTYLQCASSEPRWKTPSTHEATIDRQYRMIIDDDYALIDDADEQDGGPLCREATIAMWKTNAEPLRKERRRTARVQRERVDASTTEEAARGGESNSRSEVGTVTKGRRRLESLTECSAHYYIGAVISETR</sequence>
<dbReference type="OrthoDB" id="3693541at2759"/>
<proteinExistence type="predicted"/>
<dbReference type="AlphaFoldDB" id="A0A9P4GU52"/>
<protein>
    <submittedName>
        <fullName evidence="2">Uncharacterized protein</fullName>
    </submittedName>
</protein>
<name>A0A9P4GU52_9PLEO</name>
<dbReference type="EMBL" id="ML976614">
    <property type="protein sequence ID" value="KAF1851382.1"/>
    <property type="molecule type" value="Genomic_DNA"/>
</dbReference>
<organism evidence="2 3">
    <name type="scientific">Cucurbitaria berberidis CBS 394.84</name>
    <dbReference type="NCBI Taxonomy" id="1168544"/>
    <lineage>
        <taxon>Eukaryota</taxon>
        <taxon>Fungi</taxon>
        <taxon>Dikarya</taxon>
        <taxon>Ascomycota</taxon>
        <taxon>Pezizomycotina</taxon>
        <taxon>Dothideomycetes</taxon>
        <taxon>Pleosporomycetidae</taxon>
        <taxon>Pleosporales</taxon>
        <taxon>Pleosporineae</taxon>
        <taxon>Cucurbitariaceae</taxon>
        <taxon>Cucurbitaria</taxon>
    </lineage>
</organism>
<accession>A0A9P4GU52</accession>
<evidence type="ECO:0000313" key="2">
    <source>
        <dbReference type="EMBL" id="KAF1851382.1"/>
    </source>
</evidence>
<dbReference type="RefSeq" id="XP_040793945.1">
    <property type="nucleotide sequence ID" value="XM_040931568.1"/>
</dbReference>
<dbReference type="Proteomes" id="UP000800039">
    <property type="component" value="Unassembled WGS sequence"/>
</dbReference>
<keyword evidence="3" id="KW-1185">Reference proteome</keyword>
<evidence type="ECO:0000256" key="1">
    <source>
        <dbReference type="SAM" id="MobiDB-lite"/>
    </source>
</evidence>
<gene>
    <name evidence="2" type="ORF">K460DRAFT_351311</name>
</gene>
<evidence type="ECO:0000313" key="3">
    <source>
        <dbReference type="Proteomes" id="UP000800039"/>
    </source>
</evidence>